<proteinExistence type="predicted"/>
<dbReference type="PANTHER" id="PTHR38123">
    <property type="entry name" value="CELL WALL SERINE-THREONINE-RICH GALACTOMANNOPROTEIN MP1 (AFU_ORTHOLOGUE AFUA_4G03240)"/>
    <property type="match status" value="1"/>
</dbReference>
<accession>A0A168AS77</accession>
<organism evidence="1 2">
    <name type="scientific">Moelleriella libera RCEF 2490</name>
    <dbReference type="NCBI Taxonomy" id="1081109"/>
    <lineage>
        <taxon>Eukaryota</taxon>
        <taxon>Fungi</taxon>
        <taxon>Dikarya</taxon>
        <taxon>Ascomycota</taxon>
        <taxon>Pezizomycotina</taxon>
        <taxon>Sordariomycetes</taxon>
        <taxon>Hypocreomycetidae</taxon>
        <taxon>Hypocreales</taxon>
        <taxon>Clavicipitaceae</taxon>
        <taxon>Moelleriella</taxon>
    </lineage>
</organism>
<dbReference type="EMBL" id="AZGY01000011">
    <property type="protein sequence ID" value="KZZ94276.1"/>
    <property type="molecule type" value="Genomic_DNA"/>
</dbReference>
<comment type="caution">
    <text evidence="1">The sequence shown here is derived from an EMBL/GenBank/DDBJ whole genome shotgun (WGS) entry which is preliminary data.</text>
</comment>
<keyword evidence="2" id="KW-1185">Reference proteome</keyword>
<protein>
    <submittedName>
        <fullName evidence="1">Cell wall galactomannoprotein</fullName>
    </submittedName>
</protein>
<dbReference type="OrthoDB" id="2422134at2759"/>
<name>A0A168AS77_9HYPO</name>
<dbReference type="Pfam" id="PF12296">
    <property type="entry name" value="HsbA"/>
    <property type="match status" value="1"/>
</dbReference>
<evidence type="ECO:0000313" key="2">
    <source>
        <dbReference type="Proteomes" id="UP000078544"/>
    </source>
</evidence>
<dbReference type="Gene3D" id="1.20.1280.140">
    <property type="match status" value="1"/>
</dbReference>
<dbReference type="Proteomes" id="UP000078544">
    <property type="component" value="Unassembled WGS sequence"/>
</dbReference>
<reference evidence="1 2" key="1">
    <citation type="journal article" date="2016" name="Genome Biol. Evol.">
        <title>Divergent and convergent evolution of fungal pathogenicity.</title>
        <authorList>
            <person name="Shang Y."/>
            <person name="Xiao G."/>
            <person name="Zheng P."/>
            <person name="Cen K."/>
            <person name="Zhan S."/>
            <person name="Wang C."/>
        </authorList>
    </citation>
    <scope>NUCLEOTIDE SEQUENCE [LARGE SCALE GENOMIC DNA]</scope>
    <source>
        <strain evidence="1 2">RCEF 2490</strain>
    </source>
</reference>
<dbReference type="GO" id="GO:0005576">
    <property type="term" value="C:extracellular region"/>
    <property type="evidence" value="ECO:0007669"/>
    <property type="project" value="TreeGrafter"/>
</dbReference>
<dbReference type="AlphaFoldDB" id="A0A168AS77"/>
<dbReference type="PANTHER" id="PTHR38123:SF4">
    <property type="entry name" value="CELL WALL GALACTOMANNOPROTEIN, PUTATIVE (AFU_ORTHOLOGUE AFUA_4G00870)-RELATED"/>
    <property type="match status" value="1"/>
</dbReference>
<gene>
    <name evidence="1" type="ORF">AAL_05243</name>
</gene>
<evidence type="ECO:0000313" key="1">
    <source>
        <dbReference type="EMBL" id="KZZ94276.1"/>
    </source>
</evidence>
<dbReference type="InterPro" id="IPR021054">
    <property type="entry name" value="Cell_wall_mannoprotein_1"/>
</dbReference>
<sequence length="166" mass="17459">MAALSSATAVLADGKTITDALATIQAKTTDLGAAVSNWRGDLLGALPITFKSTELLTTLKQATRDAEASGVLTLEESLAVASATDELSKTVVSTLQTIVDTKPKFDRLIILSPIVLLNLELEKGATEDFSATVVSKVPQDLKPVAEGLIKPIDDAFAAAIDKYKLF</sequence>